<dbReference type="GO" id="GO:0005829">
    <property type="term" value="C:cytosol"/>
    <property type="evidence" value="ECO:0007669"/>
    <property type="project" value="TreeGrafter"/>
</dbReference>
<accession>A0A6G8PZA3</accession>
<dbReference type="InterPro" id="IPR042096">
    <property type="entry name" value="Dihydro-acid_dehy_C"/>
</dbReference>
<organism evidence="3 4">
    <name type="scientific">Rubrobacter marinus</name>
    <dbReference type="NCBI Taxonomy" id="2653852"/>
    <lineage>
        <taxon>Bacteria</taxon>
        <taxon>Bacillati</taxon>
        <taxon>Actinomycetota</taxon>
        <taxon>Rubrobacteria</taxon>
        <taxon>Rubrobacterales</taxon>
        <taxon>Rubrobacteraceae</taxon>
        <taxon>Rubrobacter</taxon>
    </lineage>
</organism>
<evidence type="ECO:0000313" key="3">
    <source>
        <dbReference type="EMBL" id="QIN79457.1"/>
    </source>
</evidence>
<sequence length="322" mass="34350">MSRPSRCRRSPLSRSRWRRWASLPCARGRSRRSRGWPRPDFRGPARWSARSPSRTRFGPGSPRGRDRSLSFTSPPWRGRPGCRASPRWCGSSPREPRRRRPGLAPGARRRRPARRPGGLPQRRVDGGGASEGGPARGAPAPGGGARRLSLPRGRASGTEVVCQADALLEEIAGECRVYASEREAVEAVLDGGVWRGDLLVVTGCGARGGPGLLALDGLGAALAEAGLDVPVLTDGLPPSKAGVESPWISLFSPEPVSGGVMGLLRDGDTLRFDLVEGRIRTGISADELESREPFVAPERSPFGYAARYARSALPALEGAGFG</sequence>
<dbReference type="PANTHER" id="PTHR43661:SF3">
    <property type="entry name" value="D-XYLONATE DEHYDRATASE YAGF-RELATED"/>
    <property type="match status" value="1"/>
</dbReference>
<dbReference type="EMBL" id="CP045121">
    <property type="protein sequence ID" value="QIN79457.1"/>
    <property type="molecule type" value="Genomic_DNA"/>
</dbReference>
<evidence type="ECO:0000313" key="4">
    <source>
        <dbReference type="Proteomes" id="UP000502706"/>
    </source>
</evidence>
<dbReference type="KEGG" id="rmar:GBA65_14095"/>
<dbReference type="InterPro" id="IPR056740">
    <property type="entry name" value="ILV_EDD_C"/>
</dbReference>
<gene>
    <name evidence="3" type="ORF">GBA65_14095</name>
</gene>
<name>A0A6G8PZA3_9ACTN</name>
<evidence type="ECO:0000256" key="1">
    <source>
        <dbReference type="SAM" id="MobiDB-lite"/>
    </source>
</evidence>
<feature type="compositionally biased region" description="Basic residues" evidence="1">
    <location>
        <begin position="96"/>
        <end position="114"/>
    </location>
</feature>
<dbReference type="GO" id="GO:0016836">
    <property type="term" value="F:hydro-lyase activity"/>
    <property type="evidence" value="ECO:0007669"/>
    <property type="project" value="TreeGrafter"/>
</dbReference>
<keyword evidence="4" id="KW-1185">Reference proteome</keyword>
<dbReference type="AlphaFoldDB" id="A0A6G8PZA3"/>
<proteinExistence type="predicted"/>
<dbReference type="Proteomes" id="UP000502706">
    <property type="component" value="Chromosome"/>
</dbReference>
<feature type="domain" description="Dihydroxy-acid/6-phosphogluconate dehydratase C-terminal" evidence="2">
    <location>
        <begin position="169"/>
        <end position="319"/>
    </location>
</feature>
<dbReference type="SUPFAM" id="SSF52016">
    <property type="entry name" value="LeuD/IlvD-like"/>
    <property type="match status" value="1"/>
</dbReference>
<evidence type="ECO:0000259" key="2">
    <source>
        <dbReference type="Pfam" id="PF24877"/>
    </source>
</evidence>
<feature type="compositionally biased region" description="Gly residues" evidence="1">
    <location>
        <begin position="126"/>
        <end position="145"/>
    </location>
</feature>
<reference evidence="3 4" key="1">
    <citation type="submission" date="2019-10" db="EMBL/GenBank/DDBJ databases">
        <title>Rubrobacter sp nov SCSIO 52915 isolated from a deep-sea sediment in the South China Sea.</title>
        <authorList>
            <person name="Chen R.W."/>
        </authorList>
    </citation>
    <scope>NUCLEOTIDE SEQUENCE [LARGE SCALE GENOMIC DNA]</scope>
    <source>
        <strain evidence="3 4">SCSIO 52915</strain>
    </source>
</reference>
<protein>
    <recommendedName>
        <fullName evidence="2">Dihydroxy-acid/6-phosphogluconate dehydratase C-terminal domain-containing protein</fullName>
    </recommendedName>
</protein>
<dbReference type="Gene3D" id="3.50.30.80">
    <property type="entry name" value="IlvD/EDD C-terminal domain-like"/>
    <property type="match status" value="1"/>
</dbReference>
<dbReference type="PANTHER" id="PTHR43661">
    <property type="entry name" value="D-XYLONATE DEHYDRATASE"/>
    <property type="match status" value="1"/>
</dbReference>
<feature type="region of interest" description="Disordered" evidence="1">
    <location>
        <begin position="27"/>
        <end position="155"/>
    </location>
</feature>
<dbReference type="Pfam" id="PF24877">
    <property type="entry name" value="ILV_EDD_C"/>
    <property type="match status" value="1"/>
</dbReference>